<keyword evidence="3 8" id="KW-0699">rRNA-binding</keyword>
<dbReference type="Gene3D" id="1.20.58.110">
    <property type="entry name" value="Ribosomal protein S20"/>
    <property type="match status" value="1"/>
</dbReference>
<keyword evidence="6 8" id="KW-0687">Ribonucleoprotein</keyword>
<evidence type="ECO:0000256" key="5">
    <source>
        <dbReference type="ARBA" id="ARBA00022980"/>
    </source>
</evidence>
<dbReference type="InterPro" id="IPR036510">
    <property type="entry name" value="Ribosomal_bS20_sf"/>
</dbReference>
<dbReference type="Pfam" id="PF01649">
    <property type="entry name" value="Ribosomal_S20p"/>
    <property type="match status" value="1"/>
</dbReference>
<evidence type="ECO:0000256" key="4">
    <source>
        <dbReference type="ARBA" id="ARBA00022884"/>
    </source>
</evidence>
<dbReference type="InterPro" id="IPR002583">
    <property type="entry name" value="Ribosomal_bS20"/>
</dbReference>
<dbReference type="GO" id="GO:0015935">
    <property type="term" value="C:small ribosomal subunit"/>
    <property type="evidence" value="ECO:0007669"/>
    <property type="project" value="TreeGrafter"/>
</dbReference>
<dbReference type="HAMAP" id="MF_00500">
    <property type="entry name" value="Ribosomal_bS20"/>
    <property type="match status" value="1"/>
</dbReference>
<dbReference type="GO" id="GO:0003735">
    <property type="term" value="F:structural constituent of ribosome"/>
    <property type="evidence" value="ECO:0007669"/>
    <property type="project" value="InterPro"/>
</dbReference>
<dbReference type="HOGENOM" id="CLU_160655_3_1_9"/>
<dbReference type="PANTHER" id="PTHR33398">
    <property type="entry name" value="30S RIBOSOMAL PROTEIN S20"/>
    <property type="match status" value="1"/>
</dbReference>
<evidence type="ECO:0000256" key="3">
    <source>
        <dbReference type="ARBA" id="ARBA00022730"/>
    </source>
</evidence>
<gene>
    <name evidence="8 9" type="primary">rpsT</name>
    <name evidence="9" type="ORF">GCWU000342_00505</name>
</gene>
<organism evidence="9 10">
    <name type="scientific">Shuttleworthella satelles DSM 14600</name>
    <dbReference type="NCBI Taxonomy" id="626523"/>
    <lineage>
        <taxon>Bacteria</taxon>
        <taxon>Bacillati</taxon>
        <taxon>Bacillota</taxon>
        <taxon>Clostridia</taxon>
        <taxon>Lachnospirales</taxon>
        <taxon>Lachnospiraceae</taxon>
        <taxon>Shuttleworthella</taxon>
    </lineage>
</organism>
<evidence type="ECO:0000256" key="8">
    <source>
        <dbReference type="HAMAP-Rule" id="MF_00500"/>
    </source>
</evidence>
<dbReference type="SUPFAM" id="SSF46992">
    <property type="entry name" value="Ribosomal protein S20"/>
    <property type="match status" value="1"/>
</dbReference>
<evidence type="ECO:0000313" key="9">
    <source>
        <dbReference type="EMBL" id="EEP29152.1"/>
    </source>
</evidence>
<comment type="function">
    <text evidence="1 8">Binds directly to 16S ribosomal RNA.</text>
</comment>
<comment type="caution">
    <text evidence="9">The sequence shown here is derived from an EMBL/GenBank/DDBJ whole genome shotgun (WGS) entry which is preliminary data.</text>
</comment>
<dbReference type="PANTHER" id="PTHR33398:SF1">
    <property type="entry name" value="SMALL RIBOSOMAL SUBUNIT PROTEIN BS20C"/>
    <property type="match status" value="1"/>
</dbReference>
<dbReference type="RefSeq" id="WP_006905540.1">
    <property type="nucleotide sequence ID" value="NZ_GG665866.1"/>
</dbReference>
<dbReference type="Proteomes" id="UP000003494">
    <property type="component" value="Unassembled WGS sequence"/>
</dbReference>
<protein>
    <recommendedName>
        <fullName evidence="7 8">Small ribosomal subunit protein bS20</fullName>
    </recommendedName>
</protein>
<evidence type="ECO:0000256" key="1">
    <source>
        <dbReference type="ARBA" id="ARBA00003134"/>
    </source>
</evidence>
<keyword evidence="4 8" id="KW-0694">RNA-binding</keyword>
<reference evidence="9" key="1">
    <citation type="submission" date="2009-04" db="EMBL/GenBank/DDBJ databases">
        <authorList>
            <person name="Weinstock G."/>
            <person name="Sodergren E."/>
            <person name="Clifton S."/>
            <person name="Fulton L."/>
            <person name="Fulton B."/>
            <person name="Courtney L."/>
            <person name="Fronick C."/>
            <person name="Harrison M."/>
            <person name="Strong C."/>
            <person name="Farmer C."/>
            <person name="Delahaunty K."/>
            <person name="Markovic C."/>
            <person name="Hall O."/>
            <person name="Minx P."/>
            <person name="Tomlinson C."/>
            <person name="Mitreva M."/>
            <person name="Nelson J."/>
            <person name="Hou S."/>
            <person name="Wollam A."/>
            <person name="Pepin K.H."/>
            <person name="Johnson M."/>
            <person name="Bhonagiri V."/>
            <person name="Nash W.E."/>
            <person name="Warren W."/>
            <person name="Chinwalla A."/>
            <person name="Mardis E.R."/>
            <person name="Wilson R.K."/>
        </authorList>
    </citation>
    <scope>NUCLEOTIDE SEQUENCE [LARGE SCALE GENOMIC DNA]</scope>
    <source>
        <strain evidence="9">DSM 14600</strain>
    </source>
</reference>
<dbReference type="GO" id="GO:0006412">
    <property type="term" value="P:translation"/>
    <property type="evidence" value="ECO:0007669"/>
    <property type="project" value="UniProtKB-UniRule"/>
</dbReference>
<evidence type="ECO:0000256" key="7">
    <source>
        <dbReference type="ARBA" id="ARBA00035136"/>
    </source>
</evidence>
<sequence length="87" mass="9313">MANIKSAKKRVLVTATKTARNKAIKSEVKTYIKKVDAAVEAEDKDAALAALKEATSVIARACSKGVYHKNTAARKVSRLSKAVNKLA</sequence>
<dbReference type="eggNOG" id="COG0268">
    <property type="taxonomic scope" value="Bacteria"/>
</dbReference>
<keyword evidence="5 8" id="KW-0689">Ribosomal protein</keyword>
<accession>C4G955</accession>
<dbReference type="AlphaFoldDB" id="C4G955"/>
<keyword evidence="10" id="KW-1185">Reference proteome</keyword>
<dbReference type="FunFam" id="1.20.58.110:FF:000001">
    <property type="entry name" value="30S ribosomal protein S20"/>
    <property type="match status" value="1"/>
</dbReference>
<name>C4G955_9FIRM</name>
<dbReference type="EMBL" id="ACIP02000001">
    <property type="protein sequence ID" value="EEP29152.1"/>
    <property type="molecule type" value="Genomic_DNA"/>
</dbReference>
<evidence type="ECO:0000256" key="2">
    <source>
        <dbReference type="ARBA" id="ARBA00007634"/>
    </source>
</evidence>
<comment type="similarity">
    <text evidence="2 8">Belongs to the bacterial ribosomal protein bS20 family.</text>
</comment>
<dbReference type="GO" id="GO:0070181">
    <property type="term" value="F:small ribosomal subunit rRNA binding"/>
    <property type="evidence" value="ECO:0007669"/>
    <property type="project" value="TreeGrafter"/>
</dbReference>
<evidence type="ECO:0000313" key="10">
    <source>
        <dbReference type="Proteomes" id="UP000003494"/>
    </source>
</evidence>
<evidence type="ECO:0000256" key="6">
    <source>
        <dbReference type="ARBA" id="ARBA00023274"/>
    </source>
</evidence>
<dbReference type="STRING" id="626523.GCWU000342_00505"/>
<proteinExistence type="inferred from homology"/>
<dbReference type="NCBIfam" id="TIGR00029">
    <property type="entry name" value="S20"/>
    <property type="match status" value="1"/>
</dbReference>